<evidence type="ECO:0000313" key="3">
    <source>
        <dbReference type="EMBL" id="PQQ10700.1"/>
    </source>
</evidence>
<dbReference type="EMBL" id="PJQY01000483">
    <property type="protein sequence ID" value="PQQ10700.1"/>
    <property type="molecule type" value="Genomic_DNA"/>
</dbReference>
<dbReference type="OrthoDB" id="1939754at2759"/>
<accession>A0A314YW07</accession>
<sequence length="804" mass="89073">MNNSNQDTQDQRKAKKLELILGDQGTFCLAGLSAGTALTPIHLSPILPLGIYSSKKILSEPNIFQETKNQTWLISYSTLPHVPSIACLLSAFRYCSVAATSSIRSNSGMEDSTPMTIEFLRARLLSERSVSRSARQRVDELERMVEELEEQLKIVSLQRKMAEKATEDVLAILESQGISDISEEEFDSSSDQETHQGSKVGNSVANEEESFVISKVRRKEQEEHSGSDADSSLIPSRSLSWKGRIDSPRSREKCKDLSVRRRSSFSSIGFSSPRHHLGKSCRQIKHKETRSDKFDSHGNGVGASSEGLPNFSNGGPEKLREGSEFPEEKVLSDDSLSRTKENQRDSELDFNVHGRDKDMEKALEHQAKLICENEEMEKAQREWEEKFRENNTSTPDSCDPGNHSDITEERDEIKAQTPRSAGVVVAQAQETKSEEGDVCLPKETFKIQQNGFLPASHVDMGGLEDPLNKSTVAPSQVEEFAFPTENGKQNHESLENYAHHPSHGSHPNPLVHGSAHNRSSDASSSGAGSGFHKGNASGSRSDLYALVPHDSQDRLGGVLDALKQAKLSLQQNMTRFPLVDGTSVHKSIEPSIPAMKTGDRVEIPVGCAGLFRLPTDFAVEEAATQSSFLGSSWSGRYCPETLVTSSFVETRPTFSMNAADRYVPNPYIETRQTFSTNATDRFIPNAYVESRPNFPANAAEPFVTSPSVDTRSNFPADNRFLSGPYAESGSRVSTLQPHFDPYFDMGLPSLRYAQPPYPNYPSVPDRTPWITSDEALTRALPRKPAGAPTDRFSFYDHVRPNMYR</sequence>
<evidence type="ECO:0000256" key="2">
    <source>
        <dbReference type="SAM" id="MobiDB-lite"/>
    </source>
</evidence>
<dbReference type="Proteomes" id="UP000250321">
    <property type="component" value="Unassembled WGS sequence"/>
</dbReference>
<feature type="compositionally biased region" description="Polar residues" evidence="2">
    <location>
        <begin position="195"/>
        <end position="205"/>
    </location>
</feature>
<dbReference type="PANTHER" id="PTHR33701">
    <property type="entry name" value="TRANSMEMBRANE PROTEIN"/>
    <property type="match status" value="1"/>
</dbReference>
<feature type="compositionally biased region" description="Basic and acidic residues" evidence="2">
    <location>
        <begin position="405"/>
        <end position="414"/>
    </location>
</feature>
<keyword evidence="1" id="KW-0175">Coiled coil</keyword>
<feature type="region of interest" description="Disordered" evidence="2">
    <location>
        <begin position="182"/>
        <end position="206"/>
    </location>
</feature>
<gene>
    <name evidence="3" type="ORF">Pyn_06616</name>
</gene>
<feature type="region of interest" description="Disordered" evidence="2">
    <location>
        <begin position="216"/>
        <end position="235"/>
    </location>
</feature>
<evidence type="ECO:0000256" key="1">
    <source>
        <dbReference type="SAM" id="Coils"/>
    </source>
</evidence>
<feature type="region of interest" description="Disordered" evidence="2">
    <location>
        <begin position="495"/>
        <end position="535"/>
    </location>
</feature>
<feature type="compositionally biased region" description="Low complexity" evidence="2">
    <location>
        <begin position="513"/>
        <end position="526"/>
    </location>
</feature>
<proteinExistence type="predicted"/>
<dbReference type="STRING" id="2094558.A0A314YW07"/>
<organism evidence="3 4">
    <name type="scientific">Prunus yedoensis var. nudiflora</name>
    <dbReference type="NCBI Taxonomy" id="2094558"/>
    <lineage>
        <taxon>Eukaryota</taxon>
        <taxon>Viridiplantae</taxon>
        <taxon>Streptophyta</taxon>
        <taxon>Embryophyta</taxon>
        <taxon>Tracheophyta</taxon>
        <taxon>Spermatophyta</taxon>
        <taxon>Magnoliopsida</taxon>
        <taxon>eudicotyledons</taxon>
        <taxon>Gunneridae</taxon>
        <taxon>Pentapetalae</taxon>
        <taxon>rosids</taxon>
        <taxon>fabids</taxon>
        <taxon>Rosales</taxon>
        <taxon>Rosaceae</taxon>
        <taxon>Amygdaloideae</taxon>
        <taxon>Amygdaleae</taxon>
        <taxon>Prunus</taxon>
    </lineage>
</organism>
<feature type="region of interest" description="Disordered" evidence="2">
    <location>
        <begin position="376"/>
        <end position="436"/>
    </location>
</feature>
<feature type="coiled-coil region" evidence="1">
    <location>
        <begin position="131"/>
        <end position="165"/>
    </location>
</feature>
<feature type="compositionally biased region" description="Basic and acidic residues" evidence="2">
    <location>
        <begin position="317"/>
        <end position="356"/>
    </location>
</feature>
<feature type="compositionally biased region" description="Basic residues" evidence="2">
    <location>
        <begin position="273"/>
        <end position="288"/>
    </location>
</feature>
<feature type="region of interest" description="Disordered" evidence="2">
    <location>
        <begin position="268"/>
        <end position="356"/>
    </location>
</feature>
<name>A0A314YW07_PRUYE</name>
<feature type="compositionally biased region" description="Basic and acidic residues" evidence="2">
    <location>
        <begin position="376"/>
        <end position="389"/>
    </location>
</feature>
<protein>
    <submittedName>
        <fullName evidence="3">Uncharacterized protein</fullName>
    </submittedName>
</protein>
<keyword evidence="4" id="KW-1185">Reference proteome</keyword>
<dbReference type="PANTHER" id="PTHR33701:SF3">
    <property type="entry name" value="TRANSCRIPTIONAL REGULATOR ATRX"/>
    <property type="match status" value="1"/>
</dbReference>
<comment type="caution">
    <text evidence="3">The sequence shown here is derived from an EMBL/GenBank/DDBJ whole genome shotgun (WGS) entry which is preliminary data.</text>
</comment>
<reference evidence="3 4" key="1">
    <citation type="submission" date="2018-02" db="EMBL/GenBank/DDBJ databases">
        <title>Draft genome of wild Prunus yedoensis var. nudiflora.</title>
        <authorList>
            <person name="Baek S."/>
            <person name="Kim J.-H."/>
            <person name="Choi K."/>
            <person name="Kim G.-B."/>
            <person name="Cho A."/>
            <person name="Jang H."/>
            <person name="Shin C.-H."/>
            <person name="Yu H.-J."/>
            <person name="Mun J.-H."/>
        </authorList>
    </citation>
    <scope>NUCLEOTIDE SEQUENCE [LARGE SCALE GENOMIC DNA]</scope>
    <source>
        <strain evidence="4">cv. Jeju island</strain>
        <tissue evidence="3">Leaf</tissue>
    </source>
</reference>
<dbReference type="AlphaFoldDB" id="A0A314YW07"/>
<evidence type="ECO:0000313" key="4">
    <source>
        <dbReference type="Proteomes" id="UP000250321"/>
    </source>
</evidence>